<organism evidence="1 3">
    <name type="scientific">Didymodactylos carnosus</name>
    <dbReference type="NCBI Taxonomy" id="1234261"/>
    <lineage>
        <taxon>Eukaryota</taxon>
        <taxon>Metazoa</taxon>
        <taxon>Spiralia</taxon>
        <taxon>Gnathifera</taxon>
        <taxon>Rotifera</taxon>
        <taxon>Eurotatoria</taxon>
        <taxon>Bdelloidea</taxon>
        <taxon>Philodinida</taxon>
        <taxon>Philodinidae</taxon>
        <taxon>Didymodactylos</taxon>
    </lineage>
</organism>
<proteinExistence type="predicted"/>
<dbReference type="Proteomes" id="UP000677228">
    <property type="component" value="Unassembled WGS sequence"/>
</dbReference>
<dbReference type="EMBL" id="CAJNOK010012154">
    <property type="protein sequence ID" value="CAF1157153.1"/>
    <property type="molecule type" value="Genomic_DNA"/>
</dbReference>
<dbReference type="Proteomes" id="UP000682733">
    <property type="component" value="Unassembled WGS sequence"/>
</dbReference>
<dbReference type="AlphaFoldDB" id="A0A8S2EII3"/>
<comment type="caution">
    <text evidence="1">The sequence shown here is derived from an EMBL/GenBank/DDBJ whole genome shotgun (WGS) entry which is preliminary data.</text>
</comment>
<feature type="non-terminal residue" evidence="1">
    <location>
        <position position="17"/>
    </location>
</feature>
<evidence type="ECO:0000313" key="1">
    <source>
        <dbReference type="EMBL" id="CAF1157153.1"/>
    </source>
</evidence>
<evidence type="ECO:0000313" key="3">
    <source>
        <dbReference type="Proteomes" id="UP000677228"/>
    </source>
</evidence>
<accession>A0A8S2EII3</accession>
<protein>
    <submittedName>
        <fullName evidence="1">Uncharacterized protein</fullName>
    </submittedName>
</protein>
<gene>
    <name evidence="1" type="ORF">OVA965_LOCUS21904</name>
    <name evidence="2" type="ORF">TMI583_LOCUS22617</name>
</gene>
<evidence type="ECO:0000313" key="2">
    <source>
        <dbReference type="EMBL" id="CAF3968719.1"/>
    </source>
</evidence>
<sequence length="17" mass="1819">MTITTAKNVLPLPLPLP</sequence>
<name>A0A8S2EII3_9BILA</name>
<dbReference type="EMBL" id="CAJOBA010033677">
    <property type="protein sequence ID" value="CAF3968719.1"/>
    <property type="molecule type" value="Genomic_DNA"/>
</dbReference>
<reference evidence="1" key="1">
    <citation type="submission" date="2021-02" db="EMBL/GenBank/DDBJ databases">
        <authorList>
            <person name="Nowell W R."/>
        </authorList>
    </citation>
    <scope>NUCLEOTIDE SEQUENCE</scope>
</reference>